<dbReference type="PANTHER" id="PTHR44688">
    <property type="entry name" value="DNA-BINDING TRANSCRIPTIONAL ACTIVATOR DEVR_DOSR"/>
    <property type="match status" value="1"/>
</dbReference>
<dbReference type="EMBL" id="RBUA01000042">
    <property type="protein sequence ID" value="RMU66863.1"/>
    <property type="molecule type" value="Genomic_DNA"/>
</dbReference>
<evidence type="ECO:0000256" key="2">
    <source>
        <dbReference type="ARBA" id="ARBA00023125"/>
    </source>
</evidence>
<dbReference type="CDD" id="cd06170">
    <property type="entry name" value="LuxR_C_like"/>
    <property type="match status" value="1"/>
</dbReference>
<dbReference type="SUPFAM" id="SSF46894">
    <property type="entry name" value="C-terminal effector domain of the bipartite response regulators"/>
    <property type="match status" value="1"/>
</dbReference>
<dbReference type="PRINTS" id="PR00038">
    <property type="entry name" value="HTHLUXR"/>
</dbReference>
<organism evidence="5 6">
    <name type="scientific">Pseudomonas syringae pv. avii</name>
    <dbReference type="NCBI Taxonomy" id="663959"/>
    <lineage>
        <taxon>Bacteria</taxon>
        <taxon>Pseudomonadati</taxon>
        <taxon>Pseudomonadota</taxon>
        <taxon>Gammaproteobacteria</taxon>
        <taxon>Pseudomonadales</taxon>
        <taxon>Pseudomonadaceae</taxon>
        <taxon>Pseudomonas</taxon>
        <taxon>Pseudomonas syringae</taxon>
    </lineage>
</organism>
<accession>A0A3M5WB70</accession>
<dbReference type="InterPro" id="IPR000792">
    <property type="entry name" value="Tscrpt_reg_LuxR_C"/>
</dbReference>
<dbReference type="AlphaFoldDB" id="A0A3M5WB70"/>
<comment type="caution">
    <text evidence="5">The sequence shown here is derived from an EMBL/GenBank/DDBJ whole genome shotgun (WGS) entry which is preliminary data.</text>
</comment>
<dbReference type="GO" id="GO:0006355">
    <property type="term" value="P:regulation of DNA-templated transcription"/>
    <property type="evidence" value="ECO:0007669"/>
    <property type="project" value="InterPro"/>
</dbReference>
<keyword evidence="2" id="KW-0238">DNA-binding</keyword>
<keyword evidence="1" id="KW-0805">Transcription regulation</keyword>
<sequence length="88" mass="9881">MDQLFIKNMNTNPAFPKNNKGKPALKFTNREADVLSLLIYGLTNKEIGRQLGISDHTVRDHISSILKKTNTTSRVELAVLSSTMKRPL</sequence>
<dbReference type="Gene3D" id="1.10.10.10">
    <property type="entry name" value="Winged helix-like DNA-binding domain superfamily/Winged helix DNA-binding domain"/>
    <property type="match status" value="1"/>
</dbReference>
<keyword evidence="3" id="KW-0804">Transcription</keyword>
<dbReference type="Pfam" id="PF00196">
    <property type="entry name" value="GerE"/>
    <property type="match status" value="1"/>
</dbReference>
<dbReference type="PROSITE" id="PS50043">
    <property type="entry name" value="HTH_LUXR_2"/>
    <property type="match status" value="1"/>
</dbReference>
<evidence type="ECO:0000256" key="3">
    <source>
        <dbReference type="ARBA" id="ARBA00023163"/>
    </source>
</evidence>
<dbReference type="Proteomes" id="UP000280395">
    <property type="component" value="Unassembled WGS sequence"/>
</dbReference>
<dbReference type="InterPro" id="IPR036388">
    <property type="entry name" value="WH-like_DNA-bd_sf"/>
</dbReference>
<gene>
    <name evidence="5" type="ORF">ALP29_03910</name>
</gene>
<reference evidence="5 6" key="1">
    <citation type="submission" date="2018-08" db="EMBL/GenBank/DDBJ databases">
        <title>Recombination of ecologically and evolutionarily significant loci maintains genetic cohesion in the Pseudomonas syringae species complex.</title>
        <authorList>
            <person name="Dillon M."/>
            <person name="Thakur S."/>
            <person name="Almeida R.N.D."/>
            <person name="Weir B.S."/>
            <person name="Guttman D.S."/>
        </authorList>
    </citation>
    <scope>NUCLEOTIDE SEQUENCE [LARGE SCALE GENOMIC DNA]</scope>
    <source>
        <strain evidence="5 6">ICMP 14479</strain>
    </source>
</reference>
<evidence type="ECO:0000313" key="6">
    <source>
        <dbReference type="Proteomes" id="UP000280395"/>
    </source>
</evidence>
<dbReference type="PROSITE" id="PS00622">
    <property type="entry name" value="HTH_LUXR_1"/>
    <property type="match status" value="1"/>
</dbReference>
<protein>
    <recommendedName>
        <fullName evidence="4">HTH luxR-type domain-containing protein</fullName>
    </recommendedName>
</protein>
<name>A0A3M5WB70_PSESX</name>
<dbReference type="GO" id="GO:0003677">
    <property type="term" value="F:DNA binding"/>
    <property type="evidence" value="ECO:0007669"/>
    <property type="project" value="UniProtKB-KW"/>
</dbReference>
<dbReference type="SMART" id="SM00421">
    <property type="entry name" value="HTH_LUXR"/>
    <property type="match status" value="1"/>
</dbReference>
<evidence type="ECO:0000259" key="4">
    <source>
        <dbReference type="PROSITE" id="PS50043"/>
    </source>
</evidence>
<evidence type="ECO:0000313" key="5">
    <source>
        <dbReference type="EMBL" id="RMU66863.1"/>
    </source>
</evidence>
<feature type="domain" description="HTH luxR-type" evidence="4">
    <location>
        <begin position="20"/>
        <end position="85"/>
    </location>
</feature>
<evidence type="ECO:0000256" key="1">
    <source>
        <dbReference type="ARBA" id="ARBA00023015"/>
    </source>
</evidence>
<proteinExistence type="predicted"/>
<dbReference type="InterPro" id="IPR016032">
    <property type="entry name" value="Sig_transdc_resp-reg_C-effctor"/>
</dbReference>
<dbReference type="PANTHER" id="PTHR44688:SF16">
    <property type="entry name" value="DNA-BINDING TRANSCRIPTIONAL ACTIVATOR DEVR_DOSR"/>
    <property type="match status" value="1"/>
</dbReference>